<dbReference type="InterPro" id="IPR036052">
    <property type="entry name" value="TrpB-like_PALP_sf"/>
</dbReference>
<evidence type="ECO:0000313" key="1">
    <source>
        <dbReference type="EMBL" id="KAF5384483.1"/>
    </source>
</evidence>
<protein>
    <submittedName>
        <fullName evidence="1">Uncharacterized protein</fullName>
    </submittedName>
</protein>
<dbReference type="OrthoDB" id="10266364at2759"/>
<reference evidence="1 2" key="1">
    <citation type="journal article" date="2020" name="ISME J.">
        <title>Uncovering the hidden diversity of litter-decomposition mechanisms in mushroom-forming fungi.</title>
        <authorList>
            <person name="Floudas D."/>
            <person name="Bentzer J."/>
            <person name="Ahren D."/>
            <person name="Johansson T."/>
            <person name="Persson P."/>
            <person name="Tunlid A."/>
        </authorList>
    </citation>
    <scope>NUCLEOTIDE SEQUENCE [LARGE SCALE GENOMIC DNA]</scope>
    <source>
        <strain evidence="1 2">CBS 406.79</strain>
    </source>
</reference>
<sequence length="231" mass="25785">MSSLILPSPFSNIPRRLLLFGFLPLHRLDRISEDLSAPLDGYKVNVYAKREDCNSELAFGGNKTRKLEYLILGSSRTGRRHAAAKYGSKAKLVQEHWVDYPSPVYDQAGNIQLSKLMGALPHLDSPSALTFGIEHKPTAASQQVLKIAKETGAKIRLGPDEIGEEDVILDERYHAGTYRIPDERTVEAIRVPIWMPLSPTPVYEGKSLAGMIEERSVLAKERPSSMYSMHI</sequence>
<keyword evidence="2" id="KW-1185">Reference proteome</keyword>
<dbReference type="EMBL" id="JAACJN010000043">
    <property type="protein sequence ID" value="KAF5384483.1"/>
    <property type="molecule type" value="Genomic_DNA"/>
</dbReference>
<gene>
    <name evidence="1" type="ORF">D9757_006456</name>
</gene>
<organism evidence="1 2">
    <name type="scientific">Collybiopsis confluens</name>
    <dbReference type="NCBI Taxonomy" id="2823264"/>
    <lineage>
        <taxon>Eukaryota</taxon>
        <taxon>Fungi</taxon>
        <taxon>Dikarya</taxon>
        <taxon>Basidiomycota</taxon>
        <taxon>Agaricomycotina</taxon>
        <taxon>Agaricomycetes</taxon>
        <taxon>Agaricomycetidae</taxon>
        <taxon>Agaricales</taxon>
        <taxon>Marasmiineae</taxon>
        <taxon>Omphalotaceae</taxon>
        <taxon>Collybiopsis</taxon>
    </lineage>
</organism>
<evidence type="ECO:0000313" key="2">
    <source>
        <dbReference type="Proteomes" id="UP000518752"/>
    </source>
</evidence>
<accession>A0A8H5HJH4</accession>
<dbReference type="Proteomes" id="UP000518752">
    <property type="component" value="Unassembled WGS sequence"/>
</dbReference>
<dbReference type="Gene3D" id="3.40.50.1100">
    <property type="match status" value="1"/>
</dbReference>
<comment type="caution">
    <text evidence="1">The sequence shown here is derived from an EMBL/GenBank/DDBJ whole genome shotgun (WGS) entry which is preliminary data.</text>
</comment>
<dbReference type="AlphaFoldDB" id="A0A8H5HJH4"/>
<name>A0A8H5HJH4_9AGAR</name>
<dbReference type="SUPFAM" id="SSF53686">
    <property type="entry name" value="Tryptophan synthase beta subunit-like PLP-dependent enzymes"/>
    <property type="match status" value="1"/>
</dbReference>
<proteinExistence type="predicted"/>